<dbReference type="SMART" id="SM00320">
    <property type="entry name" value="WD40"/>
    <property type="match status" value="3"/>
</dbReference>
<evidence type="ECO:0000256" key="10">
    <source>
        <dbReference type="PROSITE-ProRule" id="PRU00221"/>
    </source>
</evidence>
<feature type="compositionally biased region" description="Polar residues" evidence="12">
    <location>
        <begin position="836"/>
        <end position="850"/>
    </location>
</feature>
<evidence type="ECO:0000256" key="11">
    <source>
        <dbReference type="SAM" id="Coils"/>
    </source>
</evidence>
<dbReference type="Proteomes" id="UP000694557">
    <property type="component" value="Unassembled WGS sequence"/>
</dbReference>
<comment type="subcellular location">
    <subcellularLocation>
        <location evidence="2">Cytoplasm</location>
        <location evidence="2">P-body</location>
    </subcellularLocation>
    <subcellularLocation>
        <location evidence="1">Nucleus</location>
    </subcellularLocation>
</comment>
<evidence type="ECO:0000256" key="4">
    <source>
        <dbReference type="ARBA" id="ARBA00015762"/>
    </source>
</evidence>
<dbReference type="SUPFAM" id="SSF50978">
    <property type="entry name" value="WD40 repeat-like"/>
    <property type="match status" value="1"/>
</dbReference>
<dbReference type="PROSITE" id="PS50294">
    <property type="entry name" value="WD_REPEATS_REGION"/>
    <property type="match status" value="1"/>
</dbReference>
<keyword evidence="6 10" id="KW-0853">WD repeat</keyword>
<dbReference type="Pfam" id="PF21289">
    <property type="entry name" value="EDC4_C"/>
    <property type="match status" value="1"/>
</dbReference>
<evidence type="ECO:0000256" key="1">
    <source>
        <dbReference type="ARBA" id="ARBA00004123"/>
    </source>
</evidence>
<dbReference type="GO" id="GO:0000932">
    <property type="term" value="C:P-body"/>
    <property type="evidence" value="ECO:0007669"/>
    <property type="project" value="UniProtKB-SubCell"/>
</dbReference>
<evidence type="ECO:0000256" key="3">
    <source>
        <dbReference type="ARBA" id="ARBA00009639"/>
    </source>
</evidence>
<feature type="repeat" description="WD" evidence="10">
    <location>
        <begin position="290"/>
        <end position="323"/>
    </location>
</feature>
<feature type="domain" description="Enhancer of mRNA-decapping protein 4 WD40 repeat region" evidence="13">
    <location>
        <begin position="112"/>
        <end position="437"/>
    </location>
</feature>
<evidence type="ECO:0000256" key="9">
    <source>
        <dbReference type="ARBA" id="ARBA00023242"/>
    </source>
</evidence>
<feature type="domain" description="Enhancer of mRNA-decapping protein 4 C-terminal" evidence="14">
    <location>
        <begin position="1203"/>
        <end position="1323"/>
    </location>
</feature>
<feature type="region of interest" description="Disordered" evidence="12">
    <location>
        <begin position="799"/>
        <end position="875"/>
    </location>
</feature>
<sequence>MASNSNIDIEGATQHLRDILKLDRPGNNVDASQCESQRKTSFNGELNGLLPGAGSRSTMDESTGPNSENMNTQECQIICLSGDDGSTCIPITSNNVEIVASRDSSIDSKARGSNKVKIQPVAKYDWEHKHYYGNLIAVSNSYLAYAIRGANNQAMIRVLSLGSAERTLLKGFTGAVTDLAFAHLDSTLLGCVDEAGNLVIWQLTCHSSKIQDQVVVHIRRPEDTPLNSNRRLIWCPFILEDNEENPEDASQTLALLHEDRAEVWDLEILRSNNSTWPVDATDLKDGVITIKGHTERISEGALSPDGTVLATASHDGYVKFWQIYIEGQDQPRCLHEWQPHNGNPLSCLLFCDNHKKQDPDVPFWRFLITGADQNQELKMWCTVSWTCLQTIRFSPDPFNSSVLPSLKASLDLSAECLILSDVQRKVLYVMELLQDQEKGHASFTAVSEFLLTHPVLSFGVQDVSRSRLRHTEVLPPDEESESMTAEGIQGPMESRAGIQIKLYCVHTNLRDFRNIIPYFHESGCGSQNDLRKIPALPAPADFMSPAGAAAMPKLMTPDAFMTPSASVCPVPISHYSIKIDCALISPDSCDVNVCRGGEELTQNPKMSVESSSSLTLSMLMFPLTYPFCPLQVLPSPNLPLSLDPQAIEPMLIQHASPTLARSPDVISSASTAMSQDIPEIASETLQRSLGVVSGAESRDPLPALHTDSMASAASALHHLSPRNRNNSDHSHLTLELGAGAVEAEQRLSNTPSLLENALSQENAAAAAASCSDNNTSHPWPAAPDITRETRNSLLREEMKDRHMSSPYHRRTYHLTQNDSQDASAEQSDHDDEVASLASSSGNCGARSSQRLPVKEWKSSPRGSPKLKRKSKKDDGWINPEVQEELLMLLRNQQRELADLRQSQLELLQRVTGHMDAVQSSVIAHVEHVMVSQQEHEQRRMERILAEGQNRNQQLQEHLSQQLAQTLNNTLCNRLDKTLREEMKKSVPPTIIKSLEPVTAQMNNTIAAKLTAVEAALKENVSKVVKSKNTTDAIGRAAAEAMQGPIQAAYKDAFQSIVLPVFERGCQSMFQQINDSFKQGTHEYIQQLETHVKSRKQHEQEGQDPMIGQLQQMIDTFQNSTDQLATTVTASVCSEVQHQLNMTVGNLQESILTQVQRIVKGEVSMAMKEQQAAVTSSIMQAMRSAAGTPVPTPLLDYQAQQANILQLLQQGQLNQAFQQALSASDLNLVLYVCETIDSQQVFGQHPCPLIQPVLLSLIQQLSTNLATRSELKISYLEDAVMNLDHGDPVTRDHMSTVLSQVRQKLFQFLQQDPHSPLSKRARRLVMMLQGLVNH</sequence>
<evidence type="ECO:0000256" key="12">
    <source>
        <dbReference type="SAM" id="MobiDB-lite"/>
    </source>
</evidence>
<keyword evidence="9" id="KW-0539">Nucleus</keyword>
<evidence type="ECO:0000259" key="13">
    <source>
        <dbReference type="Pfam" id="PF16529"/>
    </source>
</evidence>
<dbReference type="InterPro" id="IPR045152">
    <property type="entry name" value="EDC4-like"/>
</dbReference>
<dbReference type="InterPro" id="IPR001680">
    <property type="entry name" value="WD40_rpt"/>
</dbReference>
<dbReference type="PROSITE" id="PS50082">
    <property type="entry name" value="WD_REPEATS_2"/>
    <property type="match status" value="1"/>
</dbReference>
<name>A0A8C7CM75_ONCKI</name>
<dbReference type="InterPro" id="IPR036322">
    <property type="entry name" value="WD40_repeat_dom_sf"/>
</dbReference>
<dbReference type="Ensembl" id="ENSOKIT00005009236.1">
    <property type="protein sequence ID" value="ENSOKIP00005008695.1"/>
    <property type="gene ID" value="ENSOKIG00005002249.1"/>
</dbReference>
<proteinExistence type="inferred from homology"/>
<evidence type="ECO:0000313" key="15">
    <source>
        <dbReference type="Ensembl" id="ENSOKIP00005008695.1"/>
    </source>
</evidence>
<dbReference type="Gene3D" id="6.10.140.270">
    <property type="match status" value="1"/>
</dbReference>
<reference evidence="15" key="2">
    <citation type="submission" date="2025-09" db="UniProtKB">
        <authorList>
            <consortium name="Ensembl"/>
        </authorList>
    </citation>
    <scope>IDENTIFICATION</scope>
</reference>
<dbReference type="GO" id="GO:0031087">
    <property type="term" value="P:deadenylation-independent decapping of nuclear-transcribed mRNA"/>
    <property type="evidence" value="ECO:0007669"/>
    <property type="project" value="InterPro"/>
</dbReference>
<feature type="coiled-coil region" evidence="11">
    <location>
        <begin position="882"/>
        <end position="909"/>
    </location>
</feature>
<dbReference type="InterPro" id="IPR015943">
    <property type="entry name" value="WD40/YVTN_repeat-like_dom_sf"/>
</dbReference>
<accession>A0A8C7CM75</accession>
<organism evidence="15 16">
    <name type="scientific">Oncorhynchus kisutch</name>
    <name type="common">Coho salmon</name>
    <name type="synonym">Salmo kisutch</name>
    <dbReference type="NCBI Taxonomy" id="8019"/>
    <lineage>
        <taxon>Eukaryota</taxon>
        <taxon>Metazoa</taxon>
        <taxon>Chordata</taxon>
        <taxon>Craniata</taxon>
        <taxon>Vertebrata</taxon>
        <taxon>Euteleostomi</taxon>
        <taxon>Actinopterygii</taxon>
        <taxon>Neopterygii</taxon>
        <taxon>Teleostei</taxon>
        <taxon>Protacanthopterygii</taxon>
        <taxon>Salmoniformes</taxon>
        <taxon>Salmonidae</taxon>
        <taxon>Salmoninae</taxon>
        <taxon>Oncorhynchus</taxon>
    </lineage>
</organism>
<dbReference type="InterPro" id="IPR044938">
    <property type="entry name" value="EDC4_C_sf"/>
</dbReference>
<dbReference type="FunFam" id="1.10.220.100:FF:000001">
    <property type="entry name" value="Enhancer of mRNA-decapping protein 4"/>
    <property type="match status" value="1"/>
</dbReference>
<evidence type="ECO:0000256" key="8">
    <source>
        <dbReference type="ARBA" id="ARBA00023054"/>
    </source>
</evidence>
<feature type="compositionally biased region" description="Polar residues" evidence="12">
    <location>
        <begin position="29"/>
        <end position="44"/>
    </location>
</feature>
<comment type="similarity">
    <text evidence="3">Belongs to the WD repeat EDC4 family.</text>
</comment>
<reference evidence="15" key="1">
    <citation type="submission" date="2025-08" db="UniProtKB">
        <authorList>
            <consortium name="Ensembl"/>
        </authorList>
    </citation>
    <scope>IDENTIFICATION</scope>
</reference>
<dbReference type="GeneTree" id="ENSGT00510000047791"/>
<evidence type="ECO:0000256" key="7">
    <source>
        <dbReference type="ARBA" id="ARBA00022737"/>
    </source>
</evidence>
<evidence type="ECO:0000256" key="5">
    <source>
        <dbReference type="ARBA" id="ARBA00022490"/>
    </source>
</evidence>
<dbReference type="GO" id="GO:0005634">
    <property type="term" value="C:nucleus"/>
    <property type="evidence" value="ECO:0007669"/>
    <property type="project" value="UniProtKB-SubCell"/>
</dbReference>
<evidence type="ECO:0000256" key="6">
    <source>
        <dbReference type="ARBA" id="ARBA00022574"/>
    </source>
</evidence>
<dbReference type="Gene3D" id="1.10.220.100">
    <property type="entry name" value="conserved c-terminal region of ge- 1"/>
    <property type="match status" value="1"/>
</dbReference>
<dbReference type="PANTHER" id="PTHR15598:SF5">
    <property type="entry name" value="ENHANCER OF MRNA-DECAPPING PROTEIN 4"/>
    <property type="match status" value="1"/>
</dbReference>
<evidence type="ECO:0000313" key="16">
    <source>
        <dbReference type="Proteomes" id="UP000694557"/>
    </source>
</evidence>
<feature type="compositionally biased region" description="Polar residues" evidence="12">
    <location>
        <begin position="813"/>
        <end position="825"/>
    </location>
</feature>
<keyword evidence="5" id="KW-0963">Cytoplasm</keyword>
<feature type="compositionally biased region" description="Polar residues" evidence="12">
    <location>
        <begin position="55"/>
        <end position="70"/>
    </location>
</feature>
<protein>
    <recommendedName>
        <fullName evidence="4">Enhancer of mRNA-decapping protein 4</fullName>
    </recommendedName>
</protein>
<dbReference type="InterPro" id="IPR049404">
    <property type="entry name" value="EDC4_C"/>
</dbReference>
<feature type="region of interest" description="Disordered" evidence="12">
    <location>
        <begin position="27"/>
        <end position="70"/>
    </location>
</feature>
<evidence type="ECO:0000256" key="2">
    <source>
        <dbReference type="ARBA" id="ARBA00004201"/>
    </source>
</evidence>
<keyword evidence="7" id="KW-0677">Repeat</keyword>
<dbReference type="InterPro" id="IPR032401">
    <property type="entry name" value="EDC4_WD40"/>
</dbReference>
<feature type="region of interest" description="Disordered" evidence="12">
    <location>
        <begin position="765"/>
        <end position="787"/>
    </location>
</feature>
<feature type="coiled-coil region" evidence="11">
    <location>
        <begin position="937"/>
        <end position="964"/>
    </location>
</feature>
<dbReference type="Gene3D" id="2.130.10.10">
    <property type="entry name" value="YVTN repeat-like/Quinoprotein amine dehydrogenase"/>
    <property type="match status" value="1"/>
</dbReference>
<gene>
    <name evidence="15" type="primary">EDC4</name>
    <name evidence="15" type="synonym">edc4</name>
</gene>
<dbReference type="Pfam" id="PF16529">
    <property type="entry name" value="Ge1_WD40"/>
    <property type="match status" value="1"/>
</dbReference>
<keyword evidence="8 11" id="KW-0175">Coiled coil</keyword>
<evidence type="ECO:0000259" key="14">
    <source>
        <dbReference type="Pfam" id="PF21289"/>
    </source>
</evidence>
<dbReference type="FunFam" id="2.130.10.10:FF:000138">
    <property type="entry name" value="Enhancer of mRNA-decapping protein 4"/>
    <property type="match status" value="1"/>
</dbReference>
<dbReference type="PANTHER" id="PTHR15598">
    <property type="entry name" value="ENHANCER OF MRNA-DECAPPING PROTEIN 4"/>
    <property type="match status" value="1"/>
</dbReference>
<keyword evidence="16" id="KW-1185">Reference proteome</keyword>